<dbReference type="AlphaFoldDB" id="Q2IMT5"/>
<feature type="transmembrane region" description="Helical" evidence="6">
    <location>
        <begin position="172"/>
        <end position="189"/>
    </location>
</feature>
<organism evidence="7 8">
    <name type="scientific">Anaeromyxobacter dehalogenans (strain 2CP-C)</name>
    <dbReference type="NCBI Taxonomy" id="290397"/>
    <lineage>
        <taxon>Bacteria</taxon>
        <taxon>Pseudomonadati</taxon>
        <taxon>Myxococcota</taxon>
        <taxon>Myxococcia</taxon>
        <taxon>Myxococcales</taxon>
        <taxon>Cystobacterineae</taxon>
        <taxon>Anaeromyxobacteraceae</taxon>
        <taxon>Anaeromyxobacter</taxon>
    </lineage>
</organism>
<feature type="transmembrane region" description="Helical" evidence="6">
    <location>
        <begin position="314"/>
        <end position="333"/>
    </location>
</feature>
<evidence type="ECO:0000256" key="2">
    <source>
        <dbReference type="ARBA" id="ARBA00022679"/>
    </source>
</evidence>
<keyword evidence="2 7" id="KW-0808">Transferase</keyword>
<evidence type="ECO:0000256" key="6">
    <source>
        <dbReference type="SAM" id="Phobius"/>
    </source>
</evidence>
<protein>
    <submittedName>
        <fullName evidence="7">1,4-dihydroxy-2-naphtoate prenyltransferase</fullName>
        <ecNumber evidence="7">2.5.1.-</ecNumber>
    </submittedName>
</protein>
<dbReference type="GO" id="GO:0016020">
    <property type="term" value="C:membrane"/>
    <property type="evidence" value="ECO:0007669"/>
    <property type="project" value="UniProtKB-SubCell"/>
</dbReference>
<keyword evidence="3 6" id="KW-0812">Transmembrane</keyword>
<dbReference type="KEGG" id="ade:Adeh_0342"/>
<dbReference type="EC" id="2.5.1.-" evidence="7"/>
<evidence type="ECO:0000313" key="7">
    <source>
        <dbReference type="EMBL" id="ABC80118.1"/>
    </source>
</evidence>
<dbReference type="Proteomes" id="UP000001935">
    <property type="component" value="Chromosome"/>
</dbReference>
<dbReference type="STRING" id="290397.Adeh_0342"/>
<sequence>MGVSTPSPAPSGRSEELAAAGAIPAVSARSIWVDLLVYPTHSLPTAAQPVLVGLGLAVHFGVLSPWPALVGLFGSWVIHVAGLFTDNHELLRLHPKLPEHPELVHAVETGALRLATLRLAVVGCLLLALATAPYLYRIGGAPVLAFGVLGIVTSLSYNGGPWAYARRGQADPLFVLMFGVVGVVGTYFIQAAAVQGAPQPWRLLASLPLPVYLVGLPVGALVTAVLLVDDLRDHEFDRVKGWRTGAVLHGPGFNRVEIASLVAFAYLAPLGSWLLLGLGPWMLLPLASAPMAAGALRTLFTVRERVRLIPLTPRMAAVGLVYAALLGLALALAPR</sequence>
<evidence type="ECO:0000256" key="3">
    <source>
        <dbReference type="ARBA" id="ARBA00022692"/>
    </source>
</evidence>
<dbReference type="GO" id="GO:0009234">
    <property type="term" value="P:menaquinone biosynthetic process"/>
    <property type="evidence" value="ECO:0007669"/>
    <property type="project" value="TreeGrafter"/>
</dbReference>
<feature type="transmembrane region" description="Helical" evidence="6">
    <location>
        <begin position="66"/>
        <end position="84"/>
    </location>
</feature>
<evidence type="ECO:0000313" key="8">
    <source>
        <dbReference type="Proteomes" id="UP000001935"/>
    </source>
</evidence>
<dbReference type="PANTHER" id="PTHR13929:SF0">
    <property type="entry name" value="UBIA PRENYLTRANSFERASE DOMAIN-CONTAINING PROTEIN 1"/>
    <property type="match status" value="1"/>
</dbReference>
<name>Q2IMT5_ANADE</name>
<feature type="transmembrane region" description="Helical" evidence="6">
    <location>
        <begin position="117"/>
        <end position="136"/>
    </location>
</feature>
<evidence type="ECO:0000256" key="1">
    <source>
        <dbReference type="ARBA" id="ARBA00004141"/>
    </source>
</evidence>
<accession>Q2IMT5</accession>
<feature type="transmembrane region" description="Helical" evidence="6">
    <location>
        <begin position="209"/>
        <end position="228"/>
    </location>
</feature>
<evidence type="ECO:0000256" key="5">
    <source>
        <dbReference type="ARBA" id="ARBA00023136"/>
    </source>
</evidence>
<keyword evidence="4 6" id="KW-1133">Transmembrane helix</keyword>
<evidence type="ECO:0000256" key="4">
    <source>
        <dbReference type="ARBA" id="ARBA00022989"/>
    </source>
</evidence>
<feature type="transmembrane region" description="Helical" evidence="6">
    <location>
        <begin position="142"/>
        <end position="160"/>
    </location>
</feature>
<dbReference type="CDD" id="cd13962">
    <property type="entry name" value="PT_UbiA_UBIAD1"/>
    <property type="match status" value="1"/>
</dbReference>
<feature type="transmembrane region" description="Helical" evidence="6">
    <location>
        <begin position="258"/>
        <end position="276"/>
    </location>
</feature>
<dbReference type="HOGENOM" id="CLU_043611_1_2_7"/>
<dbReference type="InterPro" id="IPR026046">
    <property type="entry name" value="UBIAD1"/>
</dbReference>
<dbReference type="eggNOG" id="COG1575">
    <property type="taxonomic scope" value="Bacteria"/>
</dbReference>
<dbReference type="GO" id="GO:0042371">
    <property type="term" value="P:vitamin K biosynthetic process"/>
    <property type="evidence" value="ECO:0007669"/>
    <property type="project" value="TreeGrafter"/>
</dbReference>
<reference evidence="7 8" key="1">
    <citation type="submission" date="2006-01" db="EMBL/GenBank/DDBJ databases">
        <title>Complete sequence of Anaeromyxobacter dehalogenans 2CP-C.</title>
        <authorList>
            <consortium name="US DOE Joint Genome Institute"/>
            <person name="Copeland A."/>
            <person name="Lucas S."/>
            <person name="Lapidus A."/>
            <person name="Barry K."/>
            <person name="Detter J.C."/>
            <person name="Glavina T."/>
            <person name="Hammon N."/>
            <person name="Israni S."/>
            <person name="Pitluck S."/>
            <person name="Brettin T."/>
            <person name="Bruce D."/>
            <person name="Han C."/>
            <person name="Tapia R."/>
            <person name="Gilna P."/>
            <person name="Kiss H."/>
            <person name="Schmutz J."/>
            <person name="Larimer F."/>
            <person name="Land M."/>
            <person name="Kyrpides N."/>
            <person name="Anderson I."/>
            <person name="Sanford R.A."/>
            <person name="Ritalahti K.M."/>
            <person name="Thomas H.S."/>
            <person name="Kirby J.R."/>
            <person name="Zhulin I.B."/>
            <person name="Loeffler F.E."/>
            <person name="Richardson P."/>
        </authorList>
    </citation>
    <scope>NUCLEOTIDE SEQUENCE [LARGE SCALE GENOMIC DNA]</scope>
    <source>
        <strain evidence="7 8">2CP-C</strain>
    </source>
</reference>
<dbReference type="Pfam" id="PF01040">
    <property type="entry name" value="UbiA"/>
    <property type="match status" value="1"/>
</dbReference>
<dbReference type="InterPro" id="IPR000537">
    <property type="entry name" value="UbiA_prenyltransferase"/>
</dbReference>
<comment type="subcellular location">
    <subcellularLocation>
        <location evidence="1">Membrane</location>
        <topology evidence="1">Multi-pass membrane protein</topology>
    </subcellularLocation>
</comment>
<gene>
    <name evidence="7" type="ordered locus">Adeh_0342</name>
</gene>
<dbReference type="PANTHER" id="PTHR13929">
    <property type="entry name" value="1,4-DIHYDROXY-2-NAPHTHOATE OCTAPRENYLTRANSFERASE"/>
    <property type="match status" value="1"/>
</dbReference>
<keyword evidence="5 6" id="KW-0472">Membrane</keyword>
<proteinExistence type="predicted"/>
<dbReference type="GO" id="GO:0004659">
    <property type="term" value="F:prenyltransferase activity"/>
    <property type="evidence" value="ECO:0007669"/>
    <property type="project" value="InterPro"/>
</dbReference>
<dbReference type="EMBL" id="CP000251">
    <property type="protein sequence ID" value="ABC80118.1"/>
    <property type="molecule type" value="Genomic_DNA"/>
</dbReference>